<name>A0A2G9ZLV0_9BACT</name>
<proteinExistence type="predicted"/>
<evidence type="ECO:0000313" key="2">
    <source>
        <dbReference type="Proteomes" id="UP000230729"/>
    </source>
</evidence>
<accession>A0A2G9ZLV0</accession>
<dbReference type="AlphaFoldDB" id="A0A2G9ZLV0"/>
<sequence length="60" mass="6347">MTKKHILAIISCPSNKFCSCKKKLPPLPDSVDCPRAAGIRKGKSALAPEKAGLVSRASLL</sequence>
<dbReference type="EMBL" id="PCSD01000008">
    <property type="protein sequence ID" value="PIP34155.1"/>
    <property type="molecule type" value="Genomic_DNA"/>
</dbReference>
<gene>
    <name evidence="1" type="ORF">COX22_00580</name>
</gene>
<protein>
    <submittedName>
        <fullName evidence="1">Uncharacterized protein</fullName>
    </submittedName>
</protein>
<evidence type="ECO:0000313" key="1">
    <source>
        <dbReference type="EMBL" id="PIP34155.1"/>
    </source>
</evidence>
<reference evidence="1 2" key="1">
    <citation type="submission" date="2017-09" db="EMBL/GenBank/DDBJ databases">
        <title>Depth-based differentiation of microbial function through sediment-hosted aquifers and enrichment of novel symbionts in the deep terrestrial subsurface.</title>
        <authorList>
            <person name="Probst A.J."/>
            <person name="Ladd B."/>
            <person name="Jarett J.K."/>
            <person name="Geller-Mcgrath D.E."/>
            <person name="Sieber C.M."/>
            <person name="Emerson J.B."/>
            <person name="Anantharaman K."/>
            <person name="Thomas B.C."/>
            <person name="Malmstrom R."/>
            <person name="Stieglmeier M."/>
            <person name="Klingl A."/>
            <person name="Woyke T."/>
            <person name="Ryan C.M."/>
            <person name="Banfield J.F."/>
        </authorList>
    </citation>
    <scope>NUCLEOTIDE SEQUENCE [LARGE SCALE GENOMIC DNA]</scope>
    <source>
        <strain evidence="1">CG23_combo_of_CG06-09_8_20_14_all_49_15</strain>
    </source>
</reference>
<organism evidence="1 2">
    <name type="scientific">Candidatus Falkowbacteria bacterium CG23_combo_of_CG06-09_8_20_14_all_49_15</name>
    <dbReference type="NCBI Taxonomy" id="1974572"/>
    <lineage>
        <taxon>Bacteria</taxon>
        <taxon>Candidatus Falkowiibacteriota</taxon>
    </lineage>
</organism>
<comment type="caution">
    <text evidence="1">The sequence shown here is derived from an EMBL/GenBank/DDBJ whole genome shotgun (WGS) entry which is preliminary data.</text>
</comment>
<dbReference type="Proteomes" id="UP000230729">
    <property type="component" value="Unassembled WGS sequence"/>
</dbReference>